<keyword evidence="3" id="KW-1185">Reference proteome</keyword>
<dbReference type="PROSITE" id="PS50164">
    <property type="entry name" value="GIY_YIG"/>
    <property type="match status" value="1"/>
</dbReference>
<dbReference type="InterPro" id="IPR000305">
    <property type="entry name" value="GIY-YIG_endonuc"/>
</dbReference>
<evidence type="ECO:0000259" key="1">
    <source>
        <dbReference type="PROSITE" id="PS50164"/>
    </source>
</evidence>
<dbReference type="AlphaFoldDB" id="A0A2N4UNM6"/>
<dbReference type="Proteomes" id="UP000234420">
    <property type="component" value="Unassembled WGS sequence"/>
</dbReference>
<gene>
    <name evidence="2" type="ORF">CIK00_17515</name>
</gene>
<evidence type="ECO:0000313" key="3">
    <source>
        <dbReference type="Proteomes" id="UP000234420"/>
    </source>
</evidence>
<sequence>MEICRKLNEACNSAFEEVLSQSGERVEILDLSKVLFKENGKLITGGLSLGIKLNTTGIYILESPTGELVYVGQGGKQKSTPLNDRILQELRLYTKSPKGSNGGTISKNIQQIDNIKFESKEQWRLFISSYKLKILHSESWEVSINLIEAFIMEAIKPKYNINK</sequence>
<feature type="domain" description="GIY-YIG" evidence="1">
    <location>
        <begin position="54"/>
        <end position="161"/>
    </location>
</feature>
<proteinExistence type="predicted"/>
<dbReference type="RefSeq" id="WP_101769938.1">
    <property type="nucleotide sequence ID" value="NZ_BPPU01000005.1"/>
</dbReference>
<name>A0A2N4UNM6_9GAMM</name>
<dbReference type="EMBL" id="NPIB01000027">
    <property type="protein sequence ID" value="PLC56619.1"/>
    <property type="molecule type" value="Genomic_DNA"/>
</dbReference>
<protein>
    <recommendedName>
        <fullName evidence="1">GIY-YIG domain-containing protein</fullName>
    </recommendedName>
</protein>
<evidence type="ECO:0000313" key="2">
    <source>
        <dbReference type="EMBL" id="PLC56619.1"/>
    </source>
</evidence>
<comment type="caution">
    <text evidence="2">The sequence shown here is derived from an EMBL/GenBank/DDBJ whole genome shotgun (WGS) entry which is preliminary data.</text>
</comment>
<accession>A0A2N4UNM6</accession>
<reference evidence="2 3" key="1">
    <citation type="journal article" date="2018" name="Syst. Appl. Microbiol.">
        <title>Photobacterium carnosum sp. nov., isolated from spoiled modified atmosphere packaged poultry meat.</title>
        <authorList>
            <person name="Hilgarth M."/>
            <person name="Fuertes S."/>
            <person name="Ehrmann M."/>
            <person name="Vogel R.F."/>
        </authorList>
    </citation>
    <scope>NUCLEOTIDE SEQUENCE [LARGE SCALE GENOMIC DNA]</scope>
    <source>
        <strain evidence="2 3">TMW 2.2021</strain>
    </source>
</reference>
<organism evidence="2 3">
    <name type="scientific">Photobacterium carnosum</name>
    <dbReference type="NCBI Taxonomy" id="2023717"/>
    <lineage>
        <taxon>Bacteria</taxon>
        <taxon>Pseudomonadati</taxon>
        <taxon>Pseudomonadota</taxon>
        <taxon>Gammaproteobacteria</taxon>
        <taxon>Vibrionales</taxon>
        <taxon>Vibrionaceae</taxon>
        <taxon>Photobacterium</taxon>
    </lineage>
</organism>